<sequence length="432" mass="48952">MIAPPSSPESKCSTEPESPVGSRAPTPASTCRPTKKRLTEADRLRRMDFGPKEGGKLGDLEVVWSTEKRRRITTPAFESPAIKVLPMREAQKKKDIENTGKEETKEEDEEIKEEDEDKNTPGPSNRPSTFQVTRKREITSVTDGIENGAKNPKISGSKNKCHKGEKDSPVEESAQGSERKDHSHSKSLKTEQSTQRKNQAQMLGIAPSTPRDQSGSETNPIDVVDNGTPEECHVPQVHPSQPTLVARRANPEPMQLQQQQHQQQQQALEQQERQRAQQQQQRPRRAHPVRPTDLVLLKERINNPELYIPPYCNYKYNSWTPVDLAAWVKSVLKLNDSDSVLKKIIDEDMDGRSLEQFVREGSLGLRTLGLNAGRTIAIEAAAILVINNCSRIQYRIEMAKYNRQMRSYAMNRAAGTTRRAWTPRNTRSRWRL</sequence>
<dbReference type="AlphaFoldDB" id="E3M9V2"/>
<dbReference type="FunCoup" id="E3M9V2">
    <property type="interactions" value="537"/>
</dbReference>
<name>E3M9V2_CAERE</name>
<dbReference type="InterPro" id="IPR013761">
    <property type="entry name" value="SAM/pointed_sf"/>
</dbReference>
<evidence type="ECO:0008006" key="4">
    <source>
        <dbReference type="Google" id="ProtNLM"/>
    </source>
</evidence>
<dbReference type="OMA" id="YIPENCD"/>
<organism evidence="3">
    <name type="scientific">Caenorhabditis remanei</name>
    <name type="common">Caenorhabditis vulgaris</name>
    <dbReference type="NCBI Taxonomy" id="31234"/>
    <lineage>
        <taxon>Eukaryota</taxon>
        <taxon>Metazoa</taxon>
        <taxon>Ecdysozoa</taxon>
        <taxon>Nematoda</taxon>
        <taxon>Chromadorea</taxon>
        <taxon>Rhabditida</taxon>
        <taxon>Rhabditina</taxon>
        <taxon>Rhabditomorpha</taxon>
        <taxon>Rhabditoidea</taxon>
        <taxon>Rhabditidae</taxon>
        <taxon>Peloderinae</taxon>
        <taxon>Caenorhabditis</taxon>
    </lineage>
</organism>
<feature type="region of interest" description="Disordered" evidence="1">
    <location>
        <begin position="251"/>
        <end position="291"/>
    </location>
</feature>
<feature type="compositionally biased region" description="Polar residues" evidence="1">
    <location>
        <begin position="190"/>
        <end position="201"/>
    </location>
</feature>
<evidence type="ECO:0000256" key="1">
    <source>
        <dbReference type="SAM" id="MobiDB-lite"/>
    </source>
</evidence>
<feature type="compositionally biased region" description="Polar residues" evidence="1">
    <location>
        <begin position="210"/>
        <end position="219"/>
    </location>
</feature>
<evidence type="ECO:0000313" key="3">
    <source>
        <dbReference type="Proteomes" id="UP000008281"/>
    </source>
</evidence>
<protein>
    <recommendedName>
        <fullName evidence="4">SAM domain-containing protein</fullName>
    </recommendedName>
</protein>
<keyword evidence="3" id="KW-1185">Reference proteome</keyword>
<feature type="compositionally biased region" description="Low complexity" evidence="1">
    <location>
        <begin position="255"/>
        <end position="269"/>
    </location>
</feature>
<dbReference type="HOGENOM" id="CLU_634987_0_0_1"/>
<dbReference type="InParanoid" id="E3M9V2"/>
<feature type="compositionally biased region" description="Acidic residues" evidence="1">
    <location>
        <begin position="105"/>
        <end position="117"/>
    </location>
</feature>
<dbReference type="eggNOG" id="ENOG502SA26">
    <property type="taxonomic scope" value="Eukaryota"/>
</dbReference>
<feature type="compositionally biased region" description="Basic and acidic residues" evidence="1">
    <location>
        <begin position="37"/>
        <end position="59"/>
    </location>
</feature>
<accession>E3M9V2</accession>
<gene>
    <name evidence="2" type="ORF">CRE_17176</name>
</gene>
<feature type="compositionally biased region" description="Polar residues" evidence="1">
    <location>
        <begin position="121"/>
        <end position="132"/>
    </location>
</feature>
<dbReference type="EMBL" id="DS268431">
    <property type="protein sequence ID" value="EFO96918.1"/>
    <property type="molecule type" value="Genomic_DNA"/>
</dbReference>
<dbReference type="Proteomes" id="UP000008281">
    <property type="component" value="Unassembled WGS sequence"/>
</dbReference>
<evidence type="ECO:0000313" key="2">
    <source>
        <dbReference type="EMBL" id="EFO96918.1"/>
    </source>
</evidence>
<reference evidence="2" key="1">
    <citation type="submission" date="2007-07" db="EMBL/GenBank/DDBJ databases">
        <title>PCAP assembly of the Caenorhabditis remanei genome.</title>
        <authorList>
            <consortium name="The Caenorhabditis remanei Sequencing Consortium"/>
            <person name="Wilson R.K."/>
        </authorList>
    </citation>
    <scope>NUCLEOTIDE SEQUENCE [LARGE SCALE GENOMIC DNA]</scope>
    <source>
        <strain evidence="2">PB4641</strain>
    </source>
</reference>
<feature type="region of interest" description="Disordered" evidence="1">
    <location>
        <begin position="1"/>
        <end position="238"/>
    </location>
</feature>
<proteinExistence type="predicted"/>
<feature type="compositionally biased region" description="Basic and acidic residues" evidence="1">
    <location>
        <begin position="89"/>
        <end position="104"/>
    </location>
</feature>
<dbReference type="Gene3D" id="1.10.150.50">
    <property type="entry name" value="Transcription Factor, Ets-1"/>
    <property type="match status" value="1"/>
</dbReference>